<dbReference type="InterPro" id="IPR036942">
    <property type="entry name" value="Beta-barrel_TonB_sf"/>
</dbReference>
<evidence type="ECO:0000256" key="9">
    <source>
        <dbReference type="ARBA" id="ARBA00023065"/>
    </source>
</evidence>
<dbReference type="GO" id="GO:0015344">
    <property type="term" value="F:siderophore uptake transmembrane transporter activity"/>
    <property type="evidence" value="ECO:0007669"/>
    <property type="project" value="TreeGrafter"/>
</dbReference>
<evidence type="ECO:0000259" key="18">
    <source>
        <dbReference type="Pfam" id="PF00593"/>
    </source>
</evidence>
<dbReference type="GO" id="GO:0015891">
    <property type="term" value="P:siderophore transport"/>
    <property type="evidence" value="ECO:0007669"/>
    <property type="project" value="InterPro"/>
</dbReference>
<protein>
    <submittedName>
        <fullName evidence="20">TonB-dependent receptor</fullName>
    </submittedName>
</protein>
<evidence type="ECO:0000256" key="1">
    <source>
        <dbReference type="ARBA" id="ARBA00004571"/>
    </source>
</evidence>
<dbReference type="InterPro" id="IPR010917">
    <property type="entry name" value="TonB_rcpt_CS"/>
</dbReference>
<dbReference type="GeneID" id="7333313"/>
<evidence type="ECO:0000256" key="14">
    <source>
        <dbReference type="PROSITE-ProRule" id="PRU01360"/>
    </source>
</evidence>
<keyword evidence="6 14" id="KW-0812">Transmembrane</keyword>
<dbReference type="PANTHER" id="PTHR32552">
    <property type="entry name" value="FERRICHROME IRON RECEPTOR-RELATED"/>
    <property type="match status" value="1"/>
</dbReference>
<dbReference type="InterPro" id="IPR012910">
    <property type="entry name" value="Plug_dom"/>
</dbReference>
<dbReference type="SMR" id="A0A0H3CAJ6"/>
<dbReference type="Pfam" id="PF07715">
    <property type="entry name" value="Plug"/>
    <property type="match status" value="1"/>
</dbReference>
<dbReference type="KEGG" id="ccs:CCNA_03023"/>
<dbReference type="Gene3D" id="2.40.170.20">
    <property type="entry name" value="TonB-dependent receptor, beta-barrel domain"/>
    <property type="match status" value="1"/>
</dbReference>
<dbReference type="InterPro" id="IPR010105">
    <property type="entry name" value="TonB_sidphr_rcpt"/>
</dbReference>
<feature type="domain" description="TonB-dependent receptor plug" evidence="19">
    <location>
        <begin position="67"/>
        <end position="164"/>
    </location>
</feature>
<dbReference type="OrthoDB" id="9760333at2"/>
<name>A0A0H3CAJ6_CAUVN</name>
<evidence type="ECO:0000313" key="21">
    <source>
        <dbReference type="Proteomes" id="UP000001364"/>
    </source>
</evidence>
<evidence type="ECO:0000256" key="4">
    <source>
        <dbReference type="ARBA" id="ARBA00022452"/>
    </source>
</evidence>
<dbReference type="PANTHER" id="PTHR32552:SF82">
    <property type="entry name" value="FCUA PROTEIN"/>
    <property type="match status" value="1"/>
</dbReference>
<dbReference type="Pfam" id="PF00593">
    <property type="entry name" value="TonB_dep_Rec_b-barrel"/>
    <property type="match status" value="1"/>
</dbReference>
<evidence type="ECO:0000256" key="13">
    <source>
        <dbReference type="ARBA" id="ARBA00023237"/>
    </source>
</evidence>
<dbReference type="EMBL" id="CP001340">
    <property type="protein sequence ID" value="ACL96488.1"/>
    <property type="molecule type" value="Genomic_DNA"/>
</dbReference>
<evidence type="ECO:0000256" key="3">
    <source>
        <dbReference type="ARBA" id="ARBA00022448"/>
    </source>
</evidence>
<keyword evidence="5" id="KW-0410">Iron transport</keyword>
<accession>A0A0H3CAJ6</accession>
<dbReference type="InterPro" id="IPR037066">
    <property type="entry name" value="Plug_dom_sf"/>
</dbReference>
<dbReference type="HOGENOM" id="CLU_008287_22_0_5"/>
<feature type="chain" id="PRO_5002605894" evidence="17">
    <location>
        <begin position="25"/>
        <end position="721"/>
    </location>
</feature>
<evidence type="ECO:0000256" key="5">
    <source>
        <dbReference type="ARBA" id="ARBA00022496"/>
    </source>
</evidence>
<keyword evidence="3 14" id="KW-0813">Transport</keyword>
<evidence type="ECO:0000256" key="12">
    <source>
        <dbReference type="ARBA" id="ARBA00023170"/>
    </source>
</evidence>
<evidence type="ECO:0000256" key="11">
    <source>
        <dbReference type="ARBA" id="ARBA00023136"/>
    </source>
</evidence>
<keyword evidence="4 14" id="KW-1134">Transmembrane beta strand</keyword>
<feature type="signal peptide" evidence="17">
    <location>
        <begin position="1"/>
        <end position="24"/>
    </location>
</feature>
<keyword evidence="13 14" id="KW-0998">Cell outer membrane</keyword>
<organism evidence="20 21">
    <name type="scientific">Caulobacter vibrioides (strain NA1000 / CB15N)</name>
    <name type="common">Caulobacter crescentus</name>
    <dbReference type="NCBI Taxonomy" id="565050"/>
    <lineage>
        <taxon>Bacteria</taxon>
        <taxon>Pseudomonadati</taxon>
        <taxon>Pseudomonadota</taxon>
        <taxon>Alphaproteobacteria</taxon>
        <taxon>Caulobacterales</taxon>
        <taxon>Caulobacteraceae</taxon>
        <taxon>Caulobacter</taxon>
    </lineage>
</organism>
<comment type="subcellular location">
    <subcellularLocation>
        <location evidence="1 14">Cell outer membrane</location>
        <topology evidence="1 14">Multi-pass membrane protein</topology>
    </subcellularLocation>
</comment>
<evidence type="ECO:0000256" key="15">
    <source>
        <dbReference type="PROSITE-ProRule" id="PRU10144"/>
    </source>
</evidence>
<dbReference type="RefSeq" id="YP_002518396.1">
    <property type="nucleotide sequence ID" value="NC_011916.1"/>
</dbReference>
<comment type="similarity">
    <text evidence="2 14 16">Belongs to the TonB-dependent receptor family.</text>
</comment>
<keyword evidence="21" id="KW-1185">Reference proteome</keyword>
<gene>
    <name evidence="20" type="ordered locus">CCNA_03023</name>
</gene>
<keyword evidence="10 16" id="KW-0798">TonB box</keyword>
<evidence type="ECO:0000256" key="6">
    <source>
        <dbReference type="ARBA" id="ARBA00022692"/>
    </source>
</evidence>
<feature type="short sequence motif" description="TonB C-terminal box" evidence="15">
    <location>
        <begin position="704"/>
        <end position="721"/>
    </location>
</feature>
<dbReference type="SUPFAM" id="SSF56935">
    <property type="entry name" value="Porins"/>
    <property type="match status" value="1"/>
</dbReference>
<dbReference type="PATRIC" id="fig|565050.3.peg.2949"/>
<keyword evidence="9" id="KW-0406">Ion transport</keyword>
<evidence type="ECO:0000256" key="10">
    <source>
        <dbReference type="ARBA" id="ARBA00023077"/>
    </source>
</evidence>
<dbReference type="GO" id="GO:0009279">
    <property type="term" value="C:cell outer membrane"/>
    <property type="evidence" value="ECO:0007669"/>
    <property type="project" value="UniProtKB-SubCell"/>
</dbReference>
<dbReference type="RefSeq" id="WP_010920765.1">
    <property type="nucleotide sequence ID" value="NC_011916.1"/>
</dbReference>
<dbReference type="InterPro" id="IPR039426">
    <property type="entry name" value="TonB-dep_rcpt-like"/>
</dbReference>
<dbReference type="GO" id="GO:0038023">
    <property type="term" value="F:signaling receptor activity"/>
    <property type="evidence" value="ECO:0007669"/>
    <property type="project" value="InterPro"/>
</dbReference>
<evidence type="ECO:0000259" key="19">
    <source>
        <dbReference type="Pfam" id="PF07715"/>
    </source>
</evidence>
<keyword evidence="8" id="KW-0408">Iron</keyword>
<dbReference type="PROSITE" id="PS52016">
    <property type="entry name" value="TONB_DEPENDENT_REC_3"/>
    <property type="match status" value="1"/>
</dbReference>
<dbReference type="CDD" id="cd01347">
    <property type="entry name" value="ligand_gated_channel"/>
    <property type="match status" value="1"/>
</dbReference>
<keyword evidence="7 17" id="KW-0732">Signal</keyword>
<feature type="domain" description="TonB-dependent receptor-like beta-barrel" evidence="18">
    <location>
        <begin position="251"/>
        <end position="687"/>
    </location>
</feature>
<dbReference type="Proteomes" id="UP000001364">
    <property type="component" value="Chromosome"/>
</dbReference>
<dbReference type="NCBIfam" id="TIGR01783">
    <property type="entry name" value="TonB-siderophor"/>
    <property type="match status" value="1"/>
</dbReference>
<proteinExistence type="inferred from homology"/>
<evidence type="ECO:0000313" key="20">
    <source>
        <dbReference type="EMBL" id="ACL96488.1"/>
    </source>
</evidence>
<evidence type="ECO:0000256" key="2">
    <source>
        <dbReference type="ARBA" id="ARBA00009810"/>
    </source>
</evidence>
<evidence type="ECO:0000256" key="7">
    <source>
        <dbReference type="ARBA" id="ARBA00022729"/>
    </source>
</evidence>
<evidence type="ECO:0000256" key="17">
    <source>
        <dbReference type="SAM" id="SignalP"/>
    </source>
</evidence>
<dbReference type="AlphaFoldDB" id="A0A0H3CAJ6"/>
<dbReference type="InterPro" id="IPR000531">
    <property type="entry name" value="Beta-barrel_TonB"/>
</dbReference>
<reference evidence="20 21" key="1">
    <citation type="journal article" date="2010" name="J. Bacteriol.">
        <title>The genetic basis of laboratory adaptation in Caulobacter crescentus.</title>
        <authorList>
            <person name="Marks M.E."/>
            <person name="Castro-Rojas C.M."/>
            <person name="Teiling C."/>
            <person name="Du L."/>
            <person name="Kapatral V."/>
            <person name="Walunas T.L."/>
            <person name="Crosson S."/>
        </authorList>
    </citation>
    <scope>NUCLEOTIDE SEQUENCE [LARGE SCALE GENOMIC DNA]</scope>
    <source>
        <strain evidence="21">NA1000 / CB15N</strain>
    </source>
</reference>
<keyword evidence="11 14" id="KW-0472">Membrane</keyword>
<dbReference type="PROSITE" id="PS01156">
    <property type="entry name" value="TONB_DEPENDENT_REC_2"/>
    <property type="match status" value="1"/>
</dbReference>
<dbReference type="PhylomeDB" id="A0A0H3CAJ6"/>
<sequence>MSSRLALLLSSALISGALASPALARQADTTRVDEVVITGSQVRLPPAYAGDQVAKGARVGLLGALDTMDTPFAVTSYTEALIRNQQARSVADVLQNDPTVRVTKGFGNFQELYVVRGFPVYSDDMTYNGLYGVLPRQFVAAELIERVDVFRGANAFLNGAAPGGSGVGGAFNLMPKRAPTAPLTRFTAGWDGGEQVYGSADIARRFGQNDAYGARVNLGLRGGETAVDGEKRDLTVLGLGLDRRGDRARFSADLGWQDHRIEGARPTVTPLGAIPKAPSADKNFAQPWTHTDERQLFGAARGEFDLTDTVSAWAALGGRQGKEDNVLANPTALANGTLSAYRFDNVRKDSILSTDAGLRAKFTTGAVGHALVASVAQVNLKSKNAYAFSNFAGFASNLYNPVAVAAPNPNFFVGGSKSDPNVTERVKNRSVAVADTLSFLNERLLVTVGVRYQDIQTRSYDYNTGARNGAYDGDATTPALAAVFKPSDKISLYANYAEALVPGKIAPAQVNGVAVANVGEILSPFRGEQTEIGAKYDAGTFGGSISLFRTTQPAEYFEASSRRYTAGGEQENQGVELTVFGQPAPGLRLLGGATWLDAQINRALSATLQGKTPIGVPEFQANLNLEWDVATLEGLTLEGRAVHTGSQQANTANTVSLDAWTRFDLGARYAFEAGGKAVTLRARVENLTDRNQWVAVGGYPGANYLTLGAPRTLRLSISTDF</sequence>
<dbReference type="Gene3D" id="2.170.130.10">
    <property type="entry name" value="TonB-dependent receptor, plug domain"/>
    <property type="match status" value="1"/>
</dbReference>
<evidence type="ECO:0000256" key="8">
    <source>
        <dbReference type="ARBA" id="ARBA00023004"/>
    </source>
</evidence>
<evidence type="ECO:0000256" key="16">
    <source>
        <dbReference type="RuleBase" id="RU003357"/>
    </source>
</evidence>
<keyword evidence="12 20" id="KW-0675">Receptor</keyword>